<dbReference type="AlphaFoldDB" id="A0A4Y7RA67"/>
<proteinExistence type="inferred from homology"/>
<dbReference type="Pfam" id="PF20436">
    <property type="entry name" value="LonB_AAA-LID"/>
    <property type="match status" value="1"/>
</dbReference>
<comment type="caution">
    <text evidence="4">The sequence shown here is derived from an EMBL/GenBank/DDBJ whole genome shotgun (WGS) entry which is preliminary data.</text>
</comment>
<dbReference type="InterPro" id="IPR014721">
    <property type="entry name" value="Ribsml_uS5_D2-typ_fold_subgr"/>
</dbReference>
<dbReference type="PROSITE" id="PS51786">
    <property type="entry name" value="LON_PROTEOLYTIC"/>
    <property type="match status" value="1"/>
</dbReference>
<dbReference type="GO" id="GO:0004176">
    <property type="term" value="F:ATP-dependent peptidase activity"/>
    <property type="evidence" value="ECO:0007669"/>
    <property type="project" value="UniProtKB-UniRule"/>
</dbReference>
<evidence type="ECO:0000259" key="3">
    <source>
        <dbReference type="PROSITE" id="PS51786"/>
    </source>
</evidence>
<organism evidence="4 5">
    <name type="scientific">Pelotomaculum schinkii</name>
    <dbReference type="NCBI Taxonomy" id="78350"/>
    <lineage>
        <taxon>Bacteria</taxon>
        <taxon>Bacillati</taxon>
        <taxon>Bacillota</taxon>
        <taxon>Clostridia</taxon>
        <taxon>Eubacteriales</taxon>
        <taxon>Desulfotomaculaceae</taxon>
        <taxon>Pelotomaculum</taxon>
    </lineage>
</organism>
<evidence type="ECO:0000313" key="5">
    <source>
        <dbReference type="Proteomes" id="UP000298324"/>
    </source>
</evidence>
<dbReference type="Gene3D" id="3.30.230.10">
    <property type="match status" value="1"/>
</dbReference>
<feature type="domain" description="Lon proteolytic" evidence="3">
    <location>
        <begin position="568"/>
        <end position="763"/>
    </location>
</feature>
<comment type="catalytic activity">
    <reaction evidence="2">
        <text>Hydrolysis of proteins in presence of ATP.</text>
        <dbReference type="EC" id="3.4.21.53"/>
    </reaction>
</comment>
<accession>A0A4Y7RA67</accession>
<dbReference type="GO" id="GO:0005524">
    <property type="term" value="F:ATP binding"/>
    <property type="evidence" value="ECO:0007669"/>
    <property type="project" value="InterPro"/>
</dbReference>
<protein>
    <recommendedName>
        <fullName evidence="2">endopeptidase La</fullName>
        <ecNumber evidence="2">3.4.21.53</ecNumber>
    </recommendedName>
</protein>
<dbReference type="InterPro" id="IPR020568">
    <property type="entry name" value="Ribosomal_Su5_D2-typ_SF"/>
</dbReference>
<comment type="similarity">
    <text evidence="2">Belongs to the peptidase S16 family.</text>
</comment>
<dbReference type="InterPro" id="IPR041699">
    <property type="entry name" value="AAA_32"/>
</dbReference>
<evidence type="ECO:0000256" key="1">
    <source>
        <dbReference type="ARBA" id="ARBA00022670"/>
    </source>
</evidence>
<gene>
    <name evidence="4" type="primary">lon</name>
    <name evidence="4" type="ORF">Psch_02899</name>
</gene>
<dbReference type="Pfam" id="PF20437">
    <property type="entry name" value="LonC_helical"/>
    <property type="match status" value="1"/>
</dbReference>
<feature type="active site" evidence="2">
    <location>
        <position position="701"/>
    </location>
</feature>
<keyword evidence="2" id="KW-0720">Serine protease</keyword>
<dbReference type="PANTHER" id="PTHR10046">
    <property type="entry name" value="ATP DEPENDENT LON PROTEASE FAMILY MEMBER"/>
    <property type="match status" value="1"/>
</dbReference>
<dbReference type="SUPFAM" id="SSF54211">
    <property type="entry name" value="Ribosomal protein S5 domain 2-like"/>
    <property type="match status" value="1"/>
</dbReference>
<dbReference type="InterPro" id="IPR027065">
    <property type="entry name" value="Lon_Prtase"/>
</dbReference>
<dbReference type="PRINTS" id="PR00830">
    <property type="entry name" value="ENDOLAPTASE"/>
</dbReference>
<keyword evidence="2 4" id="KW-0378">Hydrolase</keyword>
<name>A0A4Y7RA67_9FIRM</name>
<dbReference type="Gene3D" id="1.10.8.60">
    <property type="match status" value="1"/>
</dbReference>
<dbReference type="EMBL" id="QFGA01000002">
    <property type="protein sequence ID" value="TEB05858.1"/>
    <property type="molecule type" value="Genomic_DNA"/>
</dbReference>
<dbReference type="Pfam" id="PF05362">
    <property type="entry name" value="Lon_C"/>
    <property type="match status" value="1"/>
</dbReference>
<dbReference type="InterPro" id="IPR046844">
    <property type="entry name" value="Lon-like_helical"/>
</dbReference>
<dbReference type="EC" id="3.4.21.53" evidence="2"/>
<dbReference type="InterPro" id="IPR027417">
    <property type="entry name" value="P-loop_NTPase"/>
</dbReference>
<dbReference type="Proteomes" id="UP000298324">
    <property type="component" value="Unassembled WGS sequence"/>
</dbReference>
<dbReference type="RefSeq" id="WP_190258562.1">
    <property type="nucleotide sequence ID" value="NZ_QFGA01000002.1"/>
</dbReference>
<evidence type="ECO:0000313" key="4">
    <source>
        <dbReference type="EMBL" id="TEB05858.1"/>
    </source>
</evidence>
<reference evidence="4 5" key="1">
    <citation type="journal article" date="2018" name="Environ. Microbiol.">
        <title>Novel energy conservation strategies and behaviour of Pelotomaculum schinkii driving syntrophic propionate catabolism.</title>
        <authorList>
            <person name="Hidalgo-Ahumada C.A.P."/>
            <person name="Nobu M.K."/>
            <person name="Narihiro T."/>
            <person name="Tamaki H."/>
            <person name="Liu W.T."/>
            <person name="Kamagata Y."/>
            <person name="Stams A.J.M."/>
            <person name="Imachi H."/>
            <person name="Sousa D.Z."/>
        </authorList>
    </citation>
    <scope>NUCLEOTIDE SEQUENCE [LARGE SCALE GENOMIC DNA]</scope>
    <source>
        <strain evidence="4 5">HH</strain>
    </source>
</reference>
<sequence>MNNLELHRVPVERLRRACKPEELDFCMTTEDVPPLDGFIGQERAVRAMQFGLAMDAPCYNIFVVGQPGTGKSTYVQAVVAQTASKRSQPSDWCYIYNFAEPDRPLAVALPAGEGRGFQKSMEEFVSDLRVALPKAFEGGDYEQQKDAIVQSVSQKMAGYFQQLEEEAGEAGFNVKQTSKGVVFIPLKDGEPLSQEDYEKLPPQQRWDMEEKGRKLRKKLEGAFHTGRMLEKQAKEQIDELEKQIALFAAGPLLGKLQEKYKEFPAVLNYLEIVLKDLTGKLDLFKSSESHPAQQLLQLSQEEVDPFNRYKVNLFVNNGLNGGAPVVIEPSSSYYNLFGKIEYRSQVLSMNTDFMMVKPGAIHRANGGYLILQAKDVLADPFIWDTLKKALKYRQAMVENIGEQYRLVPTATLRPEPIPLNVKVIMIGNPVLYHLLYSLDEDFQKLFKVKVDFDTEMLRSPENLRHYASFISSVCRRENLKHFSREGLARLIEHCSRLAGAQDKLSTRFNEVVEIVSEAAAWAKVENSRYVESSHVNKAIKEKIYRSNRIEEKLQEMVLQETIMINTDGAVVGQVNGLSISSSGDYTFGRPIRITARTYMGRGGVINIERETNLSGNIHNKGVLTLGGYLGGKFAQGKPLGVTAQITFEQLYDGVEGDSASSAELYAILSSLAGLPLKQGLAVTGSVNQFGEIQPIGGATEKIEGFFDLCRAKGLSGDQGVVIPVQNLSNLMLKEDVVEAVKNDLFHIYAVRNIEEGIELLSGVPAGQPGEYGNYPDGTVFRLVDQKIHAYNEGLRKAGANTRRKKTAGQVK</sequence>
<dbReference type="Pfam" id="PF13654">
    <property type="entry name" value="AAA_32"/>
    <property type="match status" value="1"/>
</dbReference>
<feature type="active site" evidence="2">
    <location>
        <position position="658"/>
    </location>
</feature>
<dbReference type="GO" id="GO:0006508">
    <property type="term" value="P:proteolysis"/>
    <property type="evidence" value="ECO:0007669"/>
    <property type="project" value="UniProtKB-KW"/>
</dbReference>
<keyword evidence="1 2" id="KW-0645">Protease</keyword>
<dbReference type="SUPFAM" id="SSF52540">
    <property type="entry name" value="P-loop containing nucleoside triphosphate hydrolases"/>
    <property type="match status" value="1"/>
</dbReference>
<keyword evidence="5" id="KW-1185">Reference proteome</keyword>
<dbReference type="InterPro" id="IPR008269">
    <property type="entry name" value="Lon_proteolytic"/>
</dbReference>
<dbReference type="GO" id="GO:0004252">
    <property type="term" value="F:serine-type endopeptidase activity"/>
    <property type="evidence" value="ECO:0007669"/>
    <property type="project" value="UniProtKB-UniRule"/>
</dbReference>
<dbReference type="GO" id="GO:0030163">
    <property type="term" value="P:protein catabolic process"/>
    <property type="evidence" value="ECO:0007669"/>
    <property type="project" value="InterPro"/>
</dbReference>
<evidence type="ECO:0000256" key="2">
    <source>
        <dbReference type="PROSITE-ProRule" id="PRU01122"/>
    </source>
</evidence>
<dbReference type="Gene3D" id="3.40.50.300">
    <property type="entry name" value="P-loop containing nucleotide triphosphate hydrolases"/>
    <property type="match status" value="1"/>
</dbReference>
<dbReference type="InterPro" id="IPR046843">
    <property type="entry name" value="LonB_AAA-LID"/>
</dbReference>